<gene>
    <name evidence="10" type="primary">LOC114247238</name>
</gene>
<evidence type="ECO:0000256" key="1">
    <source>
        <dbReference type="ARBA" id="ARBA00004123"/>
    </source>
</evidence>
<dbReference type="SUPFAM" id="SSF57667">
    <property type="entry name" value="beta-beta-alpha zinc fingers"/>
    <property type="match status" value="3"/>
</dbReference>
<dbReference type="GO" id="GO:0008270">
    <property type="term" value="F:zinc ion binding"/>
    <property type="evidence" value="ECO:0007669"/>
    <property type="project" value="UniProtKB-KW"/>
</dbReference>
<dbReference type="PROSITE" id="PS00028">
    <property type="entry name" value="ZINC_FINGER_C2H2_1"/>
    <property type="match status" value="7"/>
</dbReference>
<evidence type="ECO:0000313" key="10">
    <source>
        <dbReference type="RefSeq" id="XP_028035925.1"/>
    </source>
</evidence>
<keyword evidence="2" id="KW-0479">Metal-binding</keyword>
<dbReference type="Gene3D" id="3.30.160.60">
    <property type="entry name" value="Classic Zinc Finger"/>
    <property type="match status" value="3"/>
</dbReference>
<organism evidence="9 10">
    <name type="scientific">Bombyx mandarina</name>
    <name type="common">Wild silk moth</name>
    <name type="synonym">Wild silkworm</name>
    <dbReference type="NCBI Taxonomy" id="7092"/>
    <lineage>
        <taxon>Eukaryota</taxon>
        <taxon>Metazoa</taxon>
        <taxon>Ecdysozoa</taxon>
        <taxon>Arthropoda</taxon>
        <taxon>Hexapoda</taxon>
        <taxon>Insecta</taxon>
        <taxon>Pterygota</taxon>
        <taxon>Neoptera</taxon>
        <taxon>Endopterygota</taxon>
        <taxon>Lepidoptera</taxon>
        <taxon>Glossata</taxon>
        <taxon>Ditrysia</taxon>
        <taxon>Bombycoidea</taxon>
        <taxon>Bombycidae</taxon>
        <taxon>Bombycinae</taxon>
        <taxon>Bombyx</taxon>
    </lineage>
</organism>
<protein>
    <submittedName>
        <fullName evidence="10">Zinc finger protein 62-like</fullName>
    </submittedName>
</protein>
<dbReference type="Pfam" id="PF13894">
    <property type="entry name" value="zf-C2H2_4"/>
    <property type="match status" value="1"/>
</dbReference>
<dbReference type="AlphaFoldDB" id="A0A6J2K205"/>
<dbReference type="PANTHER" id="PTHR24381:SF393">
    <property type="entry name" value="CHROMATIN-LINKED ADAPTOR FOR MSL PROTEINS, ISOFORM B"/>
    <property type="match status" value="1"/>
</dbReference>
<dbReference type="InterPro" id="IPR036236">
    <property type="entry name" value="Znf_C2H2_sf"/>
</dbReference>
<dbReference type="Proteomes" id="UP000504629">
    <property type="component" value="Unplaced"/>
</dbReference>
<dbReference type="PANTHER" id="PTHR24381">
    <property type="entry name" value="ZINC FINGER PROTEIN"/>
    <property type="match status" value="1"/>
</dbReference>
<evidence type="ECO:0000259" key="8">
    <source>
        <dbReference type="PROSITE" id="PS50157"/>
    </source>
</evidence>
<evidence type="ECO:0000256" key="3">
    <source>
        <dbReference type="ARBA" id="ARBA00022737"/>
    </source>
</evidence>
<proteinExistence type="predicted"/>
<accession>A0A6J2K205</accession>
<keyword evidence="6" id="KW-0539">Nucleus</keyword>
<feature type="domain" description="C2H2-type" evidence="8">
    <location>
        <begin position="179"/>
        <end position="206"/>
    </location>
</feature>
<dbReference type="GO" id="GO:0000981">
    <property type="term" value="F:DNA-binding transcription factor activity, RNA polymerase II-specific"/>
    <property type="evidence" value="ECO:0007669"/>
    <property type="project" value="TreeGrafter"/>
</dbReference>
<feature type="domain" description="C2H2-type" evidence="8">
    <location>
        <begin position="208"/>
        <end position="230"/>
    </location>
</feature>
<dbReference type="Pfam" id="PF00096">
    <property type="entry name" value="zf-C2H2"/>
    <property type="match status" value="2"/>
</dbReference>
<evidence type="ECO:0000256" key="7">
    <source>
        <dbReference type="PROSITE-ProRule" id="PRU00042"/>
    </source>
</evidence>
<keyword evidence="4 7" id="KW-0863">Zinc-finger</keyword>
<dbReference type="GO" id="GO:0000977">
    <property type="term" value="F:RNA polymerase II transcription regulatory region sequence-specific DNA binding"/>
    <property type="evidence" value="ECO:0007669"/>
    <property type="project" value="TreeGrafter"/>
</dbReference>
<evidence type="ECO:0000256" key="5">
    <source>
        <dbReference type="ARBA" id="ARBA00022833"/>
    </source>
</evidence>
<keyword evidence="3" id="KW-0677">Repeat</keyword>
<dbReference type="GeneID" id="114247238"/>
<evidence type="ECO:0000256" key="6">
    <source>
        <dbReference type="ARBA" id="ARBA00023242"/>
    </source>
</evidence>
<evidence type="ECO:0000256" key="4">
    <source>
        <dbReference type="ARBA" id="ARBA00022771"/>
    </source>
</evidence>
<evidence type="ECO:0000256" key="2">
    <source>
        <dbReference type="ARBA" id="ARBA00022723"/>
    </source>
</evidence>
<dbReference type="RefSeq" id="XP_028035925.1">
    <property type="nucleotide sequence ID" value="XM_028180124.1"/>
</dbReference>
<dbReference type="InterPro" id="IPR013087">
    <property type="entry name" value="Znf_C2H2_type"/>
</dbReference>
<name>A0A6J2K205_BOMMA</name>
<dbReference type="OrthoDB" id="6414306at2759"/>
<evidence type="ECO:0000313" key="9">
    <source>
        <dbReference type="Proteomes" id="UP000504629"/>
    </source>
</evidence>
<comment type="subcellular location">
    <subcellularLocation>
        <location evidence="1">Nucleus</location>
    </subcellularLocation>
</comment>
<feature type="domain" description="C2H2-type" evidence="8">
    <location>
        <begin position="473"/>
        <end position="501"/>
    </location>
</feature>
<keyword evidence="9" id="KW-1185">Reference proteome</keyword>
<dbReference type="PROSITE" id="PS50157">
    <property type="entry name" value="ZINC_FINGER_C2H2_2"/>
    <property type="match status" value="5"/>
</dbReference>
<feature type="domain" description="C2H2-type" evidence="8">
    <location>
        <begin position="285"/>
        <end position="313"/>
    </location>
</feature>
<keyword evidence="5" id="KW-0862">Zinc</keyword>
<dbReference type="KEGG" id="bman:114247238"/>
<dbReference type="GO" id="GO:0005634">
    <property type="term" value="C:nucleus"/>
    <property type="evidence" value="ECO:0007669"/>
    <property type="project" value="UniProtKB-SubCell"/>
</dbReference>
<reference evidence="10" key="1">
    <citation type="submission" date="2025-08" db="UniProtKB">
        <authorList>
            <consortium name="RefSeq"/>
        </authorList>
    </citation>
    <scope>IDENTIFICATION</scope>
    <source>
        <tissue evidence="10">Silk gland</tissue>
    </source>
</reference>
<feature type="domain" description="C2H2-type" evidence="8">
    <location>
        <begin position="365"/>
        <end position="392"/>
    </location>
</feature>
<dbReference type="SMART" id="SM00355">
    <property type="entry name" value="ZnF_C2H2"/>
    <property type="match status" value="9"/>
</dbReference>
<sequence length="614" mass="72155">MSINSDGDSFECVETPTALDIGSKSNESFARESNDFFPPGPGFRGFEKVPIVLVARNDIELYLKRMNKVKSDGNNVKKLHEKRITSLCCVLLQREDFLLFRNATRENTKQVDDTSSSDTENEMVDPKMAVKCNICEKSYPTEKKLLKHQDKKHMIVYERPKKRVSFSDHVIVHEVKEYHKCRKCPKIFKEYKSLKAHSKLHHKKRKCYICNYCNKKFVDRVFFKVHIKLHCDVCGLLFSSKLKYLQHRHKACRIQKKHQCRICNESYFRYMDLKDHSLEHLRLCYVCDVCKEQFDTKCAIAHHLKFLHSGRRPRTLYKILNIGTERLYLCRFCDESSVDKRLIEKHTQLLPDLSNRAMTGYRDFYFCDQCMRKFSTETDMLQHKWTHFLKTSDNTQVQLQSVLVNKKPKLKTTYKVNDVIPERFNPKVVLEKLAIDPFPNYMSFNCKKFDIVTGEIKKAIVDPKSKKTIVSKHQCPICGKYYSTNYCLNRHIESQHKNSENLHCHVCEETFVWPSLLRSHKCLRLNHSEHPFQNSNPEAPFHNYSEQNAFDDFNISYDDDYLNNIDFEIPAPIVELTESENVFIPNNLIDQDGGKVCISQNGYKVVVQEVPVEF</sequence>